<feature type="region of interest" description="Disordered" evidence="1">
    <location>
        <begin position="1"/>
        <end position="24"/>
    </location>
</feature>
<comment type="caution">
    <text evidence="2">The sequence shown here is derived from an EMBL/GenBank/DDBJ whole genome shotgun (WGS) entry which is preliminary data.</text>
</comment>
<name>A0A0F9PH36_9ZZZZ</name>
<evidence type="ECO:0000256" key="1">
    <source>
        <dbReference type="SAM" id="MobiDB-lite"/>
    </source>
</evidence>
<gene>
    <name evidence="2" type="ORF">LCGC14_1216460</name>
</gene>
<feature type="compositionally biased region" description="Basic and acidic residues" evidence="1">
    <location>
        <begin position="54"/>
        <end position="76"/>
    </location>
</feature>
<organism evidence="2">
    <name type="scientific">marine sediment metagenome</name>
    <dbReference type="NCBI Taxonomy" id="412755"/>
    <lineage>
        <taxon>unclassified sequences</taxon>
        <taxon>metagenomes</taxon>
        <taxon>ecological metagenomes</taxon>
    </lineage>
</organism>
<sequence length="706" mass="79719">MAKSTGKASKKTSQKSPKVEPFYQTSDNVAISTHLSGECSFAHGQPKVGNAHATVRERQGYNRRDQDSARPEDRIPTNHQDIIQATQALYRRVGIVRNVIDMMSDFAAEGMKFEHPIKSQKRFYDAWAEKTDLANRSHDFMKLLLRDANVIVRRKTARISVPLVNQMSKATISGLSVTEDIAKEIPENVTIDKRKGGKREIPWKYTFLSPVMIEKIGGSVGKFFGDNTLAMRIPAQLRKSITSPVTDAEKEFVKKIPAEIREAVKRKKGDNLVKLDPDKMYVDYYKKDDWEDWGTPFLYGVMEDIMFKQKMRLADMAALDGVINTIRLWKLGNSEQKILPTKTAVNKLLDILQHNVGGGTMDIVWDDMIELNVEYPPTDKILGTDKYKSVDSDIIQGLGIPDSLIGGAGQGTRNAESAYVQLKTLLERLEYIRGRAIAWIKNELKMVADAMGFKHIPNVIFSIMSLRNEAAEKQLIIQLLDRGIISVESVQQVFGLNFAVELQNLKDEQAVREAEPTLLEKTNPYFTSLTVLERQHEFTMELERLKQDGGGGGGGPNEMGDQPRDRGKNPSGRPPNTVDTNPRKERDDQTQSVYKVQAERYIKQIDEIADPLFLAHVKAANLRSLTKQQKHELELTKRAMLAVMDKDGKISSDILRSRLASASKNLFEIYNSVFDELWAKHTEVVGKAPNLRERRSLCASAWAMLR</sequence>
<dbReference type="AlphaFoldDB" id="A0A0F9PH36"/>
<reference evidence="2" key="1">
    <citation type="journal article" date="2015" name="Nature">
        <title>Complex archaea that bridge the gap between prokaryotes and eukaryotes.</title>
        <authorList>
            <person name="Spang A."/>
            <person name="Saw J.H."/>
            <person name="Jorgensen S.L."/>
            <person name="Zaremba-Niedzwiedzka K."/>
            <person name="Martijn J."/>
            <person name="Lind A.E."/>
            <person name="van Eijk R."/>
            <person name="Schleper C."/>
            <person name="Guy L."/>
            <person name="Ettema T.J."/>
        </authorList>
    </citation>
    <scope>NUCLEOTIDE SEQUENCE</scope>
</reference>
<proteinExistence type="predicted"/>
<feature type="region of interest" description="Disordered" evidence="1">
    <location>
        <begin position="545"/>
        <end position="592"/>
    </location>
</feature>
<protein>
    <submittedName>
        <fullName evidence="2">Uncharacterized protein</fullName>
    </submittedName>
</protein>
<feature type="compositionally biased region" description="Gly residues" evidence="1">
    <location>
        <begin position="548"/>
        <end position="557"/>
    </location>
</feature>
<dbReference type="EMBL" id="LAZR01006366">
    <property type="protein sequence ID" value="KKM92637.1"/>
    <property type="molecule type" value="Genomic_DNA"/>
</dbReference>
<accession>A0A0F9PH36</accession>
<feature type="region of interest" description="Disordered" evidence="1">
    <location>
        <begin position="40"/>
        <end position="76"/>
    </location>
</feature>
<evidence type="ECO:0000313" key="2">
    <source>
        <dbReference type="EMBL" id="KKM92637.1"/>
    </source>
</evidence>